<dbReference type="EMBL" id="CP040602">
    <property type="protein sequence ID" value="QCU90918.1"/>
    <property type="molecule type" value="Genomic_DNA"/>
</dbReference>
<keyword evidence="1" id="KW-0812">Transmembrane</keyword>
<feature type="domain" description="DUF2914" evidence="2">
    <location>
        <begin position="196"/>
        <end position="255"/>
    </location>
</feature>
<dbReference type="Proteomes" id="UP000304864">
    <property type="component" value="Chromosome"/>
</dbReference>
<feature type="transmembrane region" description="Helical" evidence="1">
    <location>
        <begin position="72"/>
        <end position="90"/>
    </location>
</feature>
<accession>A0A4P9K7K1</accession>
<dbReference type="OrthoDB" id="9796654at2"/>
<evidence type="ECO:0000313" key="4">
    <source>
        <dbReference type="Proteomes" id="UP000304864"/>
    </source>
</evidence>
<dbReference type="AlphaFoldDB" id="A0A4P9K7K1"/>
<keyword evidence="1" id="KW-0472">Membrane</keyword>
<dbReference type="InterPro" id="IPR022606">
    <property type="entry name" value="DUF2914"/>
</dbReference>
<sequence length="264" mass="30513">MQLPDTDNIHHQYAFKKGYRMALDGKKQASMPSDIRRDMQMRDFFQQGWQQATEEALLANQLRHQPDWRNRAIWFVLMILGGLATAAHIINRVETEQHAKALQQATEQSQPLASIPAESLAILNEQQRRDLNHLKSQVSEQPLALQPIIDSKIAVDNITLSQTIDQRQPVNPLKSPIPKYIREIYCYTEITNAKGQTLYHRWRTDKQILATIPLEIGSDNYRTWSSKKMASGWQGQWYVEVLDSQQNVIARTEFTYGLTTEKQP</sequence>
<reference evidence="3 4" key="1">
    <citation type="submission" date="2019-05" db="EMBL/GenBank/DDBJ databases">
        <title>Thiomicrorhabdus sediminis sp. nov, a novel sulfur-oxidizing bacterium isolated from coastal sediment.</title>
        <authorList>
            <person name="Liu X."/>
        </authorList>
    </citation>
    <scope>NUCLEOTIDE SEQUENCE [LARGE SCALE GENOMIC DNA]</scope>
    <source>
        <strain evidence="3 4">G1</strain>
    </source>
</reference>
<protein>
    <submittedName>
        <fullName evidence="3">DUF2914 domain-containing protein</fullName>
    </submittedName>
</protein>
<dbReference type="Pfam" id="PF11141">
    <property type="entry name" value="DUF2914"/>
    <property type="match status" value="1"/>
</dbReference>
<evidence type="ECO:0000313" key="3">
    <source>
        <dbReference type="EMBL" id="QCU90918.1"/>
    </source>
</evidence>
<evidence type="ECO:0000259" key="2">
    <source>
        <dbReference type="Pfam" id="PF11141"/>
    </source>
</evidence>
<dbReference type="KEGG" id="thig:FE785_09895"/>
<organism evidence="3 4">
    <name type="scientific">Thiomicrorhabdus sediminis</name>
    <dbReference type="NCBI Taxonomy" id="2580412"/>
    <lineage>
        <taxon>Bacteria</taxon>
        <taxon>Pseudomonadati</taxon>
        <taxon>Pseudomonadota</taxon>
        <taxon>Gammaproteobacteria</taxon>
        <taxon>Thiotrichales</taxon>
        <taxon>Piscirickettsiaceae</taxon>
        <taxon>Thiomicrorhabdus</taxon>
    </lineage>
</organism>
<evidence type="ECO:0000256" key="1">
    <source>
        <dbReference type="SAM" id="Phobius"/>
    </source>
</evidence>
<keyword evidence="4" id="KW-1185">Reference proteome</keyword>
<dbReference type="RefSeq" id="WP_138565592.1">
    <property type="nucleotide sequence ID" value="NZ_CP040602.1"/>
</dbReference>
<gene>
    <name evidence="3" type="ORF">FE785_09895</name>
</gene>
<name>A0A4P9K7K1_9GAMM</name>
<proteinExistence type="predicted"/>
<keyword evidence="1" id="KW-1133">Transmembrane helix</keyword>